<organism evidence="3 4">
    <name type="scientific">Streptomyces anandii</name>
    <dbReference type="NCBI Taxonomy" id="285454"/>
    <lineage>
        <taxon>Bacteria</taxon>
        <taxon>Bacillati</taxon>
        <taxon>Actinomycetota</taxon>
        <taxon>Actinomycetes</taxon>
        <taxon>Kitasatosporales</taxon>
        <taxon>Streptomycetaceae</taxon>
        <taxon>Streptomyces</taxon>
    </lineage>
</organism>
<gene>
    <name evidence="3" type="ORF">ACFW88_28215</name>
</gene>
<accession>A0ABW6HCL3</accession>
<feature type="region of interest" description="Disordered" evidence="1">
    <location>
        <begin position="29"/>
        <end position="110"/>
    </location>
</feature>
<dbReference type="Proteomes" id="UP001599756">
    <property type="component" value="Unassembled WGS sequence"/>
</dbReference>
<dbReference type="EMBL" id="JBHYTS010000058">
    <property type="protein sequence ID" value="MFE1754382.1"/>
    <property type="molecule type" value="Genomic_DNA"/>
</dbReference>
<protein>
    <recommendedName>
        <fullName evidence="5">Lipoprotein</fullName>
    </recommendedName>
</protein>
<keyword evidence="2" id="KW-0732">Signal</keyword>
<evidence type="ECO:0000256" key="1">
    <source>
        <dbReference type="SAM" id="MobiDB-lite"/>
    </source>
</evidence>
<sequence length="149" mass="15643">MHRTTTTATLLVTVAVAALTGCVTVHRPPASAPAAPARPQAPRPDGSVVPRVVQAPAREALELSGPSHPPKPTARPASPPSPAAPEGPRRVPHPLPRHHHPRLPAPRAELPVPPHIVPGNPDVCALGRTYGGWQPGSPEFRICKEAYGR</sequence>
<comment type="caution">
    <text evidence="3">The sequence shown here is derived from an EMBL/GenBank/DDBJ whole genome shotgun (WGS) entry which is preliminary data.</text>
</comment>
<name>A0ABW6HCL3_9ACTN</name>
<feature type="compositionally biased region" description="Basic residues" evidence="1">
    <location>
        <begin position="90"/>
        <end position="102"/>
    </location>
</feature>
<evidence type="ECO:0000313" key="3">
    <source>
        <dbReference type="EMBL" id="MFE1754382.1"/>
    </source>
</evidence>
<keyword evidence="4" id="KW-1185">Reference proteome</keyword>
<evidence type="ECO:0000313" key="4">
    <source>
        <dbReference type="Proteomes" id="UP001599756"/>
    </source>
</evidence>
<proteinExistence type="predicted"/>
<reference evidence="3 4" key="1">
    <citation type="submission" date="2024-09" db="EMBL/GenBank/DDBJ databases">
        <title>The Natural Products Discovery Center: Release of the First 8490 Sequenced Strains for Exploring Actinobacteria Biosynthetic Diversity.</title>
        <authorList>
            <person name="Kalkreuter E."/>
            <person name="Kautsar S.A."/>
            <person name="Yang D."/>
            <person name="Bader C.D."/>
            <person name="Teijaro C.N."/>
            <person name="Fluegel L."/>
            <person name="Davis C.M."/>
            <person name="Simpson J.R."/>
            <person name="Lauterbach L."/>
            <person name="Steele A.D."/>
            <person name="Gui C."/>
            <person name="Meng S."/>
            <person name="Li G."/>
            <person name="Viehrig K."/>
            <person name="Ye F."/>
            <person name="Su P."/>
            <person name="Kiefer A.F."/>
            <person name="Nichols A."/>
            <person name="Cepeda A.J."/>
            <person name="Yan W."/>
            <person name="Fan B."/>
            <person name="Jiang Y."/>
            <person name="Adhikari A."/>
            <person name="Zheng C.-J."/>
            <person name="Schuster L."/>
            <person name="Cowan T.M."/>
            <person name="Smanski M.J."/>
            <person name="Chevrette M.G."/>
            <person name="De Carvalho L.P.S."/>
            <person name="Shen B."/>
        </authorList>
    </citation>
    <scope>NUCLEOTIDE SEQUENCE [LARGE SCALE GENOMIC DNA]</scope>
    <source>
        <strain evidence="3 4">NPDC059500</strain>
    </source>
</reference>
<feature type="signal peptide" evidence="2">
    <location>
        <begin position="1"/>
        <end position="17"/>
    </location>
</feature>
<feature type="chain" id="PRO_5046716177" description="Lipoprotein" evidence="2">
    <location>
        <begin position="18"/>
        <end position="149"/>
    </location>
</feature>
<dbReference type="RefSeq" id="WP_381829365.1">
    <property type="nucleotide sequence ID" value="NZ_JBHYTS010000058.1"/>
</dbReference>
<feature type="compositionally biased region" description="Pro residues" evidence="1">
    <location>
        <begin position="67"/>
        <end position="85"/>
    </location>
</feature>
<feature type="compositionally biased region" description="Low complexity" evidence="1">
    <location>
        <begin position="29"/>
        <end position="44"/>
    </location>
</feature>
<dbReference type="PROSITE" id="PS51257">
    <property type="entry name" value="PROKAR_LIPOPROTEIN"/>
    <property type="match status" value="1"/>
</dbReference>
<evidence type="ECO:0000256" key="2">
    <source>
        <dbReference type="SAM" id="SignalP"/>
    </source>
</evidence>
<evidence type="ECO:0008006" key="5">
    <source>
        <dbReference type="Google" id="ProtNLM"/>
    </source>
</evidence>